<dbReference type="EMBL" id="CAJHNJ030000028">
    <property type="protein sequence ID" value="CAG9123153.1"/>
    <property type="molecule type" value="Genomic_DNA"/>
</dbReference>
<sequence length="356" mass="38944">MNSSQYYQLVCLYQLLLLELCSSKAVYRRDHAKFSLGSMFDTGLSFLHPAVAAGSSRCDNLKSFFGLTYEQIQEKNATDFFKQLTIDLITNDTTLKYNLTHHHLGRVLNNATQIVILIHGFLESSDGWMVQAVAPGFLKMKNYMVLALDARNVITIDYFRSSTYTRFMGMKLGSTLAQIIQNGQDPSTIMLVGHSLGAHVAGIAGQRVAELTGRKLARITGLDPALPCFPPDNPGGRLDATDADYVDVIHTNGGILGMKESVGHKDFYPNGGLSQPGCYLSTCDHSRAWELYAESIGAPKGFPARKCENWTSFREGHCFKTEVTYMGLNSLKGSPGAYFLTTGPKPPFGLGPTGSG</sequence>
<dbReference type="GO" id="GO:0016298">
    <property type="term" value="F:lipase activity"/>
    <property type="evidence" value="ECO:0007669"/>
    <property type="project" value="InterPro"/>
</dbReference>
<reference evidence="7" key="1">
    <citation type="submission" date="2020-11" db="EMBL/GenBank/DDBJ databases">
        <authorList>
            <person name="Whiteford S."/>
        </authorList>
    </citation>
    <scope>NUCLEOTIDE SEQUENCE</scope>
</reference>
<dbReference type="SUPFAM" id="SSF53474">
    <property type="entry name" value="alpha/beta-Hydrolases"/>
    <property type="match status" value="1"/>
</dbReference>
<dbReference type="GO" id="GO:0005615">
    <property type="term" value="C:extracellular space"/>
    <property type="evidence" value="ECO:0007669"/>
    <property type="project" value="TreeGrafter"/>
</dbReference>
<feature type="domain" description="Lipase" evidence="6">
    <location>
        <begin position="83"/>
        <end position="348"/>
    </location>
</feature>
<organism evidence="7 8">
    <name type="scientific">Plutella xylostella</name>
    <name type="common">Diamondback moth</name>
    <name type="synonym">Plutella maculipennis</name>
    <dbReference type="NCBI Taxonomy" id="51655"/>
    <lineage>
        <taxon>Eukaryota</taxon>
        <taxon>Metazoa</taxon>
        <taxon>Ecdysozoa</taxon>
        <taxon>Arthropoda</taxon>
        <taxon>Hexapoda</taxon>
        <taxon>Insecta</taxon>
        <taxon>Pterygota</taxon>
        <taxon>Neoptera</taxon>
        <taxon>Endopterygota</taxon>
        <taxon>Lepidoptera</taxon>
        <taxon>Glossata</taxon>
        <taxon>Ditrysia</taxon>
        <taxon>Yponomeutoidea</taxon>
        <taxon>Plutellidae</taxon>
        <taxon>Plutella</taxon>
    </lineage>
</organism>
<evidence type="ECO:0000256" key="1">
    <source>
        <dbReference type="ARBA" id="ARBA00004613"/>
    </source>
</evidence>
<name>A0A8S4F621_PLUXY</name>
<keyword evidence="8" id="KW-1185">Reference proteome</keyword>
<evidence type="ECO:0000256" key="4">
    <source>
        <dbReference type="RuleBase" id="RU004262"/>
    </source>
</evidence>
<dbReference type="Gene3D" id="3.40.50.1820">
    <property type="entry name" value="alpha/beta hydrolase"/>
    <property type="match status" value="1"/>
</dbReference>
<dbReference type="AlphaFoldDB" id="A0A8S4F621"/>
<dbReference type="GO" id="GO:0017171">
    <property type="term" value="F:serine hydrolase activity"/>
    <property type="evidence" value="ECO:0007669"/>
    <property type="project" value="TreeGrafter"/>
</dbReference>
<dbReference type="InterPro" id="IPR013818">
    <property type="entry name" value="Lipase"/>
</dbReference>
<evidence type="ECO:0000256" key="5">
    <source>
        <dbReference type="SAM" id="SignalP"/>
    </source>
</evidence>
<keyword evidence="5" id="KW-0732">Signal</keyword>
<evidence type="ECO:0000256" key="3">
    <source>
        <dbReference type="ARBA" id="ARBA00022525"/>
    </source>
</evidence>
<dbReference type="PANTHER" id="PTHR11610">
    <property type="entry name" value="LIPASE"/>
    <property type="match status" value="1"/>
</dbReference>
<evidence type="ECO:0000313" key="8">
    <source>
        <dbReference type="Proteomes" id="UP000653454"/>
    </source>
</evidence>
<keyword evidence="3" id="KW-0964">Secreted</keyword>
<accession>A0A8S4F621</accession>
<dbReference type="Proteomes" id="UP000653454">
    <property type="component" value="Unassembled WGS sequence"/>
</dbReference>
<dbReference type="InterPro" id="IPR029058">
    <property type="entry name" value="AB_hydrolase_fold"/>
</dbReference>
<evidence type="ECO:0000313" key="7">
    <source>
        <dbReference type="EMBL" id="CAG9123153.1"/>
    </source>
</evidence>
<comment type="similarity">
    <text evidence="2 4">Belongs to the AB hydrolase superfamily. Lipase family.</text>
</comment>
<dbReference type="CDD" id="cd00707">
    <property type="entry name" value="Pancreat_lipase_like"/>
    <property type="match status" value="1"/>
</dbReference>
<comment type="caution">
    <text evidence="7">The sequence shown here is derived from an EMBL/GenBank/DDBJ whole genome shotgun (WGS) entry which is preliminary data.</text>
</comment>
<proteinExistence type="inferred from homology"/>
<dbReference type="InterPro" id="IPR033906">
    <property type="entry name" value="Lipase_N"/>
</dbReference>
<comment type="subcellular location">
    <subcellularLocation>
        <location evidence="1">Secreted</location>
    </subcellularLocation>
</comment>
<dbReference type="Pfam" id="PF00151">
    <property type="entry name" value="Lipase"/>
    <property type="match status" value="1"/>
</dbReference>
<protein>
    <submittedName>
        <fullName evidence="7">(diamondback moth) hypothetical protein</fullName>
    </submittedName>
</protein>
<feature type="chain" id="PRO_5035933557" evidence="5">
    <location>
        <begin position="24"/>
        <end position="356"/>
    </location>
</feature>
<gene>
    <name evidence="7" type="ORF">PLXY2_LOCUS7899</name>
</gene>
<dbReference type="PRINTS" id="PR00821">
    <property type="entry name" value="TAGLIPASE"/>
</dbReference>
<dbReference type="InterPro" id="IPR000734">
    <property type="entry name" value="TAG_lipase"/>
</dbReference>
<evidence type="ECO:0000259" key="6">
    <source>
        <dbReference type="Pfam" id="PF00151"/>
    </source>
</evidence>
<feature type="signal peptide" evidence="5">
    <location>
        <begin position="1"/>
        <end position="23"/>
    </location>
</feature>
<dbReference type="GO" id="GO:0016042">
    <property type="term" value="P:lipid catabolic process"/>
    <property type="evidence" value="ECO:0007669"/>
    <property type="project" value="TreeGrafter"/>
</dbReference>
<dbReference type="PANTHER" id="PTHR11610:SF173">
    <property type="entry name" value="LIPASE DOMAIN-CONTAINING PROTEIN-RELATED"/>
    <property type="match status" value="1"/>
</dbReference>
<evidence type="ECO:0000256" key="2">
    <source>
        <dbReference type="ARBA" id="ARBA00010701"/>
    </source>
</evidence>